<evidence type="ECO:0000256" key="1">
    <source>
        <dbReference type="ARBA" id="ARBA00004613"/>
    </source>
</evidence>
<dbReference type="GO" id="GO:0005615">
    <property type="term" value="C:extracellular space"/>
    <property type="evidence" value="ECO:0007669"/>
    <property type="project" value="TreeGrafter"/>
</dbReference>
<dbReference type="PANTHER" id="PTHR10533:SF5">
    <property type="entry name" value="PRO-NEUROPEPTIDE Y"/>
    <property type="match status" value="1"/>
</dbReference>
<evidence type="ECO:0000256" key="7">
    <source>
        <dbReference type="RuleBase" id="RU000656"/>
    </source>
</evidence>
<name>A0A553NJW8_9TELE</name>
<evidence type="ECO:0000256" key="5">
    <source>
        <dbReference type="ARBA" id="ARBA00022815"/>
    </source>
</evidence>
<evidence type="ECO:0008006" key="11">
    <source>
        <dbReference type="Google" id="ProtNLM"/>
    </source>
</evidence>
<dbReference type="SMART" id="SM00309">
    <property type="entry name" value="PAH"/>
    <property type="match status" value="1"/>
</dbReference>
<feature type="chain" id="PRO_5022054000" description="Neuropeptide Y" evidence="8">
    <location>
        <begin position="29"/>
        <end position="96"/>
    </location>
</feature>
<keyword evidence="5" id="KW-0027">Amidation</keyword>
<proteinExistence type="inferred from homology"/>
<feature type="signal peptide" evidence="8">
    <location>
        <begin position="1"/>
        <end position="28"/>
    </location>
</feature>
<evidence type="ECO:0000256" key="3">
    <source>
        <dbReference type="ARBA" id="ARBA00022525"/>
    </source>
</evidence>
<evidence type="ECO:0000313" key="9">
    <source>
        <dbReference type="EMBL" id="TRY65735.1"/>
    </source>
</evidence>
<dbReference type="Proteomes" id="UP000316079">
    <property type="component" value="Unassembled WGS sequence"/>
</dbReference>
<dbReference type="STRING" id="623744.A0A553NJW8"/>
<comment type="caution">
    <text evidence="9">The sequence shown here is derived from an EMBL/GenBank/DDBJ whole genome shotgun (WGS) entry which is preliminary data.</text>
</comment>
<dbReference type="OrthoDB" id="9852947at2759"/>
<dbReference type="EMBL" id="SRMA01026899">
    <property type="protein sequence ID" value="TRY65735.1"/>
    <property type="molecule type" value="Genomic_DNA"/>
</dbReference>
<dbReference type="Pfam" id="PF00159">
    <property type="entry name" value="Hormone_3"/>
    <property type="match status" value="1"/>
</dbReference>
<keyword evidence="10" id="KW-1185">Reference proteome</keyword>
<dbReference type="InterPro" id="IPR020392">
    <property type="entry name" value="Pancreatic_hormone-like_CS"/>
</dbReference>
<reference evidence="9 10" key="1">
    <citation type="journal article" date="2019" name="Sci. Data">
        <title>Hybrid genome assembly and annotation of Danionella translucida.</title>
        <authorList>
            <person name="Kadobianskyi M."/>
            <person name="Schulze L."/>
            <person name="Schuelke M."/>
            <person name="Judkewitz B."/>
        </authorList>
    </citation>
    <scope>NUCLEOTIDE SEQUENCE [LARGE SCALE GENOMIC DNA]</scope>
    <source>
        <strain evidence="9 10">Bolton</strain>
    </source>
</reference>
<comment type="subcellular location">
    <subcellularLocation>
        <location evidence="1">Secreted</location>
    </subcellularLocation>
</comment>
<dbReference type="AlphaFoldDB" id="A0A553NJW8"/>
<sequence>MHSNTRMWSSWAACALLLFVCLVALTDAYPTKPNNPGEDAPAEELAKYYSALRHYINLITRQRYGKRSSADTLFSDILIGEAESHPQSRLEDLLML</sequence>
<comment type="similarity">
    <text evidence="2 7">Belongs to the NPY family.</text>
</comment>
<evidence type="ECO:0000256" key="2">
    <source>
        <dbReference type="ARBA" id="ARBA00010022"/>
    </source>
</evidence>
<dbReference type="PROSITE" id="PS00265">
    <property type="entry name" value="PANCREATIC_HORMONE_1"/>
    <property type="match status" value="1"/>
</dbReference>
<organism evidence="9 10">
    <name type="scientific">Danionella cerebrum</name>
    <dbReference type="NCBI Taxonomy" id="2873325"/>
    <lineage>
        <taxon>Eukaryota</taxon>
        <taxon>Metazoa</taxon>
        <taxon>Chordata</taxon>
        <taxon>Craniata</taxon>
        <taxon>Vertebrata</taxon>
        <taxon>Euteleostomi</taxon>
        <taxon>Actinopterygii</taxon>
        <taxon>Neopterygii</taxon>
        <taxon>Teleostei</taxon>
        <taxon>Ostariophysi</taxon>
        <taxon>Cypriniformes</taxon>
        <taxon>Danionidae</taxon>
        <taxon>Danioninae</taxon>
        <taxon>Danionella</taxon>
    </lineage>
</organism>
<keyword evidence="6" id="KW-0527">Neuropeptide</keyword>
<dbReference type="Gene3D" id="6.10.250.900">
    <property type="match status" value="1"/>
</dbReference>
<keyword evidence="3" id="KW-0964">Secreted</keyword>
<dbReference type="GO" id="GO:0007631">
    <property type="term" value="P:feeding behavior"/>
    <property type="evidence" value="ECO:0007669"/>
    <property type="project" value="TreeGrafter"/>
</dbReference>
<dbReference type="PRINTS" id="PR00278">
    <property type="entry name" value="PANCHORMONE"/>
</dbReference>
<dbReference type="PANTHER" id="PTHR10533">
    <property type="entry name" value="NEUROPEPTIDE Y/PANCREATIC HORMONE/PEPTIDE YY"/>
    <property type="match status" value="1"/>
</dbReference>
<keyword evidence="8" id="KW-0732">Signal</keyword>
<dbReference type="InterPro" id="IPR001955">
    <property type="entry name" value="Pancreatic_hormone-like"/>
</dbReference>
<evidence type="ECO:0000256" key="8">
    <source>
        <dbReference type="SAM" id="SignalP"/>
    </source>
</evidence>
<evidence type="ECO:0000256" key="4">
    <source>
        <dbReference type="ARBA" id="ARBA00022685"/>
    </source>
</evidence>
<accession>A0A553NJW8</accession>
<evidence type="ECO:0000256" key="6">
    <source>
        <dbReference type="ARBA" id="ARBA00023320"/>
    </source>
</evidence>
<dbReference type="PROSITE" id="PS50276">
    <property type="entry name" value="PANCREATIC_HORMONE_2"/>
    <property type="match status" value="1"/>
</dbReference>
<protein>
    <recommendedName>
        <fullName evidence="11">Neuropeptide Y</fullName>
    </recommendedName>
</protein>
<dbReference type="CDD" id="cd00126">
    <property type="entry name" value="PAH"/>
    <property type="match status" value="1"/>
</dbReference>
<evidence type="ECO:0000313" key="10">
    <source>
        <dbReference type="Proteomes" id="UP000316079"/>
    </source>
</evidence>
<dbReference type="GO" id="GO:0031841">
    <property type="term" value="F:neuropeptide Y receptor binding"/>
    <property type="evidence" value="ECO:0007669"/>
    <property type="project" value="TreeGrafter"/>
</dbReference>
<keyword evidence="4" id="KW-0165">Cleavage on pair of basic residues</keyword>
<dbReference type="GO" id="GO:0005184">
    <property type="term" value="F:neuropeptide hormone activity"/>
    <property type="evidence" value="ECO:0007669"/>
    <property type="project" value="TreeGrafter"/>
</dbReference>
<gene>
    <name evidence="9" type="ORF">DNTS_005576</name>
</gene>
<dbReference type="GO" id="GO:0007218">
    <property type="term" value="P:neuropeptide signaling pathway"/>
    <property type="evidence" value="ECO:0007669"/>
    <property type="project" value="UniProtKB-KW"/>
</dbReference>